<sequence>MAAKYVTISKAAALIGEKSFILKNWEEEFSEFITVNRDEKNSRLLTTDNIEFFRKIKSFKESNLDNETIKQLLRNQVAGMKAQDSNMQTSELEELKSSLSRITSFIDSREVQEILKLNEKLNQLEKNVVHSVHQKISDTAKLQTEVARFEFSDVQDMISSLAEKAENERALYKEEVHKEREIAQKQTDAREERFLAFVKDHQQRQEKLKQEQKFGLNFLKQKIGFAK</sequence>
<dbReference type="Pfam" id="PF13411">
    <property type="entry name" value="MerR_1"/>
    <property type="match status" value="1"/>
</dbReference>
<dbReference type="Gene3D" id="1.10.1660.10">
    <property type="match status" value="1"/>
</dbReference>
<dbReference type="InterPro" id="IPR009061">
    <property type="entry name" value="DNA-bd_dom_put_sf"/>
</dbReference>
<dbReference type="GO" id="GO:0003677">
    <property type="term" value="F:DNA binding"/>
    <property type="evidence" value="ECO:0007669"/>
    <property type="project" value="InterPro"/>
</dbReference>
<dbReference type="InterPro" id="IPR000551">
    <property type="entry name" value="MerR-type_HTH_dom"/>
</dbReference>
<dbReference type="STRING" id="1547283.A9C19_06475"/>
<gene>
    <name evidence="2" type="ORF">A9C19_06475</name>
</gene>
<name>A0A1L3MPZ0_9BACI</name>
<dbReference type="SUPFAM" id="SSF46955">
    <property type="entry name" value="Putative DNA-binding domain"/>
    <property type="match status" value="1"/>
</dbReference>
<reference evidence="2 3" key="1">
    <citation type="journal article" date="2016" name="Sci. Rep.">
        <title>Complete genome sequence and transcriptomic analysis of a novel marine strain Bacillus weihaiensis reveals the mechanism of brown algae degradation.</title>
        <authorList>
            <person name="Zhu Y."/>
            <person name="Chen P."/>
            <person name="Bao Y."/>
            <person name="Men Y."/>
            <person name="Zeng Y."/>
            <person name="Yang J."/>
            <person name="Sun J."/>
            <person name="Sun Y."/>
        </authorList>
    </citation>
    <scope>NUCLEOTIDE SEQUENCE [LARGE SCALE GENOMIC DNA]</scope>
    <source>
        <strain evidence="2 3">Alg07</strain>
    </source>
</reference>
<dbReference type="RefSeq" id="WP_072579208.1">
    <property type="nucleotide sequence ID" value="NZ_CP016020.1"/>
</dbReference>
<dbReference type="GO" id="GO:0006355">
    <property type="term" value="P:regulation of DNA-templated transcription"/>
    <property type="evidence" value="ECO:0007669"/>
    <property type="project" value="InterPro"/>
</dbReference>
<evidence type="ECO:0000313" key="3">
    <source>
        <dbReference type="Proteomes" id="UP000181936"/>
    </source>
</evidence>
<feature type="domain" description="HTH merR-type" evidence="1">
    <location>
        <begin position="7"/>
        <end position="75"/>
    </location>
</feature>
<dbReference type="EMBL" id="CP016020">
    <property type="protein sequence ID" value="APH04421.1"/>
    <property type="molecule type" value="Genomic_DNA"/>
</dbReference>
<organism evidence="2 3">
    <name type="scientific">Bacillus weihaiensis</name>
    <dbReference type="NCBI Taxonomy" id="1547283"/>
    <lineage>
        <taxon>Bacteria</taxon>
        <taxon>Bacillati</taxon>
        <taxon>Bacillota</taxon>
        <taxon>Bacilli</taxon>
        <taxon>Bacillales</taxon>
        <taxon>Bacillaceae</taxon>
        <taxon>Bacillus</taxon>
    </lineage>
</organism>
<proteinExistence type="predicted"/>
<keyword evidence="3" id="KW-1185">Reference proteome</keyword>
<dbReference type="OrthoDB" id="2866363at2"/>
<evidence type="ECO:0000259" key="1">
    <source>
        <dbReference type="Pfam" id="PF13411"/>
    </source>
</evidence>
<dbReference type="KEGG" id="bwh:A9C19_06475"/>
<dbReference type="Proteomes" id="UP000181936">
    <property type="component" value="Chromosome"/>
</dbReference>
<accession>A0A1L3MPZ0</accession>
<protein>
    <recommendedName>
        <fullName evidence="1">HTH merR-type domain-containing protein</fullName>
    </recommendedName>
</protein>
<evidence type="ECO:0000313" key="2">
    <source>
        <dbReference type="EMBL" id="APH04421.1"/>
    </source>
</evidence>
<dbReference type="AlphaFoldDB" id="A0A1L3MPZ0"/>